<dbReference type="Gene3D" id="1.10.268.10">
    <property type="entry name" value="Topoisomerase, domain 3"/>
    <property type="match status" value="1"/>
</dbReference>
<dbReference type="SMART" id="SM00433">
    <property type="entry name" value="TOP2c"/>
    <property type="match status" value="1"/>
</dbReference>
<evidence type="ECO:0000256" key="15">
    <source>
        <dbReference type="RuleBase" id="RU362094"/>
    </source>
</evidence>
<feature type="compositionally biased region" description="Low complexity" evidence="16">
    <location>
        <begin position="1445"/>
        <end position="1464"/>
    </location>
</feature>
<evidence type="ECO:0000256" key="2">
    <source>
        <dbReference type="ARBA" id="ARBA00001913"/>
    </source>
</evidence>
<feature type="compositionally biased region" description="Basic and acidic residues" evidence="16">
    <location>
        <begin position="1214"/>
        <end position="1227"/>
    </location>
</feature>
<reference evidence="19" key="2">
    <citation type="submission" date="2015-06" db="UniProtKB">
        <authorList>
            <consortium name="EnsemblMetazoa"/>
        </authorList>
    </citation>
    <scope>IDENTIFICATION</scope>
</reference>
<feature type="region of interest" description="Disordered" evidence="16">
    <location>
        <begin position="1165"/>
        <end position="1619"/>
    </location>
</feature>
<dbReference type="Gene3D" id="3.30.1360.40">
    <property type="match status" value="1"/>
</dbReference>
<keyword evidence="11 14" id="KW-0799">Topoisomerase</keyword>
<evidence type="ECO:0000256" key="3">
    <source>
        <dbReference type="ARBA" id="ARBA00001946"/>
    </source>
</evidence>
<dbReference type="Pfam" id="PF01751">
    <property type="entry name" value="Toprim"/>
    <property type="match status" value="1"/>
</dbReference>
<dbReference type="InterPro" id="IPR013757">
    <property type="entry name" value="Topo_IIA_A_a_sf"/>
</dbReference>
<keyword evidence="8 15" id="KW-0547">Nucleotide-binding</keyword>
<dbReference type="STRING" id="32264.T1L417"/>
<feature type="compositionally biased region" description="Basic residues" evidence="16">
    <location>
        <begin position="1522"/>
        <end position="1536"/>
    </location>
</feature>
<dbReference type="Pfam" id="PF16898">
    <property type="entry name" value="TOPRIM_C"/>
    <property type="match status" value="1"/>
</dbReference>
<dbReference type="InterPro" id="IPR020568">
    <property type="entry name" value="Ribosomal_Su5_D2-typ_SF"/>
</dbReference>
<accession>T1L417</accession>
<feature type="compositionally biased region" description="Pro residues" evidence="16">
    <location>
        <begin position="1370"/>
        <end position="1385"/>
    </location>
</feature>
<feature type="compositionally biased region" description="Acidic residues" evidence="16">
    <location>
        <begin position="1239"/>
        <end position="1255"/>
    </location>
</feature>
<evidence type="ECO:0000313" key="20">
    <source>
        <dbReference type="Proteomes" id="UP000015104"/>
    </source>
</evidence>
<dbReference type="FunFam" id="3.30.230.10:FF:000008">
    <property type="entry name" value="DNA topoisomerase 2"/>
    <property type="match status" value="1"/>
</dbReference>
<dbReference type="InterPro" id="IPR018522">
    <property type="entry name" value="TopoIIA_CS"/>
</dbReference>
<feature type="compositionally biased region" description="Basic residues" evidence="16">
    <location>
        <begin position="1306"/>
        <end position="1326"/>
    </location>
</feature>
<dbReference type="GO" id="GO:0046872">
    <property type="term" value="F:metal ion binding"/>
    <property type="evidence" value="ECO:0007669"/>
    <property type="project" value="UniProtKB-KW"/>
</dbReference>
<dbReference type="PROSITE" id="PS00177">
    <property type="entry name" value="TOPOISOMERASE_II"/>
    <property type="match status" value="1"/>
</dbReference>
<dbReference type="PRINTS" id="PR00418">
    <property type="entry name" value="TPI2FAMILY"/>
</dbReference>
<dbReference type="CDD" id="cd03365">
    <property type="entry name" value="TOPRIM_TopoIIA"/>
    <property type="match status" value="1"/>
</dbReference>
<dbReference type="InterPro" id="IPR001154">
    <property type="entry name" value="TopoII_euk"/>
</dbReference>
<evidence type="ECO:0000256" key="13">
    <source>
        <dbReference type="ARBA" id="ARBA00023235"/>
    </source>
</evidence>
<comment type="subunit">
    <text evidence="15">Homodimer.</text>
</comment>
<evidence type="ECO:0000256" key="16">
    <source>
        <dbReference type="SAM" id="MobiDB-lite"/>
    </source>
</evidence>
<dbReference type="InterPro" id="IPR031660">
    <property type="entry name" value="TOPRIM_C"/>
</dbReference>
<evidence type="ECO:0000256" key="8">
    <source>
        <dbReference type="ARBA" id="ARBA00022741"/>
    </source>
</evidence>
<dbReference type="eggNOG" id="KOG0355">
    <property type="taxonomic scope" value="Eukaryota"/>
</dbReference>
<dbReference type="FunFam" id="3.90.199.10:FF:000002">
    <property type="entry name" value="DNA topoisomerase 2"/>
    <property type="match status" value="1"/>
</dbReference>
<dbReference type="EnsemblMetazoa" id="tetur37g00460.1">
    <property type="protein sequence ID" value="tetur37g00460.1"/>
    <property type="gene ID" value="tetur37g00460"/>
</dbReference>
<comment type="function">
    <text evidence="15">Control of topological states of DNA by transient breakage and subsequent rejoining of DNA strands. Topoisomerase II makes double-strand breaks.</text>
</comment>
<keyword evidence="20" id="KW-1185">Reference proteome</keyword>
<evidence type="ECO:0000256" key="1">
    <source>
        <dbReference type="ARBA" id="ARBA00000185"/>
    </source>
</evidence>
<dbReference type="Gene3D" id="3.90.199.10">
    <property type="entry name" value="Topoisomerase II, domain 5"/>
    <property type="match status" value="1"/>
</dbReference>
<dbReference type="Pfam" id="PF00521">
    <property type="entry name" value="DNA_topoisoIV"/>
    <property type="match status" value="1"/>
</dbReference>
<dbReference type="CDD" id="cd16930">
    <property type="entry name" value="HATPase_TopII-like"/>
    <property type="match status" value="1"/>
</dbReference>
<dbReference type="HOGENOM" id="CLU_001935_1_0_1"/>
<evidence type="ECO:0000256" key="9">
    <source>
        <dbReference type="ARBA" id="ARBA00022840"/>
    </source>
</evidence>
<evidence type="ECO:0000256" key="7">
    <source>
        <dbReference type="ARBA" id="ARBA00022723"/>
    </source>
</evidence>
<dbReference type="SUPFAM" id="SSF55874">
    <property type="entry name" value="ATPase domain of HSP90 chaperone/DNA topoisomerase II/histidine kinase"/>
    <property type="match status" value="1"/>
</dbReference>
<dbReference type="InterPro" id="IPR013506">
    <property type="entry name" value="Topo_IIA_bsu_dom2"/>
</dbReference>
<dbReference type="CDD" id="cd00187">
    <property type="entry name" value="TOP4c"/>
    <property type="match status" value="1"/>
</dbReference>
<feature type="compositionally biased region" description="Polar residues" evidence="16">
    <location>
        <begin position="1482"/>
        <end position="1493"/>
    </location>
</feature>
<dbReference type="GO" id="GO:0005524">
    <property type="term" value="F:ATP binding"/>
    <property type="evidence" value="ECO:0007669"/>
    <property type="project" value="UniProtKB-UniRule"/>
</dbReference>
<dbReference type="InterPro" id="IPR001241">
    <property type="entry name" value="Topo_IIA"/>
</dbReference>
<keyword evidence="7" id="KW-0479">Metal-binding</keyword>
<gene>
    <name evidence="19" type="primary">107370122</name>
</gene>
<evidence type="ECO:0000256" key="6">
    <source>
        <dbReference type="ARBA" id="ARBA00019635"/>
    </source>
</evidence>
<dbReference type="GO" id="GO:0003677">
    <property type="term" value="F:DNA binding"/>
    <property type="evidence" value="ECO:0007669"/>
    <property type="project" value="UniProtKB-UniRule"/>
</dbReference>
<feature type="compositionally biased region" description="Basic residues" evidence="16">
    <location>
        <begin position="1550"/>
        <end position="1565"/>
    </location>
</feature>
<dbReference type="Gene3D" id="3.30.230.10">
    <property type="match status" value="1"/>
</dbReference>
<dbReference type="CDD" id="cd03481">
    <property type="entry name" value="TopoIIA_Trans_ScTopoIIA"/>
    <property type="match status" value="1"/>
</dbReference>
<dbReference type="FunFam" id="3.40.50.670:FF:000001">
    <property type="entry name" value="DNA topoisomerase 2"/>
    <property type="match status" value="2"/>
</dbReference>
<evidence type="ECO:0000256" key="12">
    <source>
        <dbReference type="ARBA" id="ARBA00023125"/>
    </source>
</evidence>
<dbReference type="PANTHER" id="PTHR10169">
    <property type="entry name" value="DNA TOPOISOMERASE/GYRASE"/>
    <property type="match status" value="1"/>
</dbReference>
<evidence type="ECO:0000256" key="14">
    <source>
        <dbReference type="PROSITE-ProRule" id="PRU01384"/>
    </source>
</evidence>
<comment type="catalytic activity">
    <reaction evidence="1 14 15">
        <text>ATP-dependent breakage, passage and rejoining of double-stranded DNA.</text>
        <dbReference type="EC" id="5.6.2.2"/>
    </reaction>
</comment>
<feature type="compositionally biased region" description="Acidic residues" evidence="16">
    <location>
        <begin position="1334"/>
        <end position="1354"/>
    </location>
</feature>
<evidence type="ECO:0000313" key="19">
    <source>
        <dbReference type="EnsemblMetazoa" id="tetur37g00460.1"/>
    </source>
</evidence>
<keyword evidence="9 15" id="KW-0067">ATP-binding</keyword>
<reference evidence="20" key="1">
    <citation type="submission" date="2011-08" db="EMBL/GenBank/DDBJ databases">
        <authorList>
            <person name="Rombauts S."/>
        </authorList>
    </citation>
    <scope>NUCLEOTIDE SEQUENCE</scope>
    <source>
        <strain evidence="20">London</strain>
    </source>
</reference>
<dbReference type="InterPro" id="IPR036890">
    <property type="entry name" value="HATPase_C_sf"/>
</dbReference>
<dbReference type="PRINTS" id="PR01158">
    <property type="entry name" value="TOPISMRASEII"/>
</dbReference>
<dbReference type="FunFam" id="3.30.1360.40:FF:000003">
    <property type="entry name" value="DNA topoisomerase 2"/>
    <property type="match status" value="1"/>
</dbReference>
<dbReference type="Gene3D" id="3.30.565.10">
    <property type="entry name" value="Histidine kinase-like ATPase, C-terminal domain"/>
    <property type="match status" value="1"/>
</dbReference>
<dbReference type="PROSITE" id="PS50880">
    <property type="entry name" value="TOPRIM"/>
    <property type="match status" value="1"/>
</dbReference>
<dbReference type="InterPro" id="IPR013758">
    <property type="entry name" value="Topo_IIA_A/C_ab"/>
</dbReference>
<dbReference type="InterPro" id="IPR013760">
    <property type="entry name" value="Topo_IIA-like_dom_sf"/>
</dbReference>
<dbReference type="GO" id="GO:0006265">
    <property type="term" value="P:DNA topological change"/>
    <property type="evidence" value="ECO:0007669"/>
    <property type="project" value="UniProtKB-UniRule"/>
</dbReference>
<dbReference type="PROSITE" id="PS52040">
    <property type="entry name" value="TOPO_IIA"/>
    <property type="match status" value="1"/>
</dbReference>
<dbReference type="OrthoDB" id="276498at2759"/>
<feature type="active site" description="O-(5'-phospho-DNA)-tyrosine intermediate" evidence="14">
    <location>
        <position position="791"/>
    </location>
</feature>
<feature type="compositionally biased region" description="Polar residues" evidence="16">
    <location>
        <begin position="1500"/>
        <end position="1518"/>
    </location>
</feature>
<dbReference type="InterPro" id="IPR014721">
    <property type="entry name" value="Ribsml_uS5_D2-typ_fold_subgr"/>
</dbReference>
<dbReference type="Gene3D" id="3.30.1490.30">
    <property type="match status" value="1"/>
</dbReference>
<dbReference type="SMART" id="SM00434">
    <property type="entry name" value="TOP4c"/>
    <property type="match status" value="1"/>
</dbReference>
<dbReference type="GO" id="GO:0005634">
    <property type="term" value="C:nucleus"/>
    <property type="evidence" value="ECO:0007669"/>
    <property type="project" value="TreeGrafter"/>
</dbReference>
<dbReference type="Gene3D" id="3.40.50.670">
    <property type="match status" value="1"/>
</dbReference>
<feature type="domain" description="Topo IIA-type catalytic" evidence="18">
    <location>
        <begin position="701"/>
        <end position="1151"/>
    </location>
</feature>
<organism evidence="19 20">
    <name type="scientific">Tetranychus urticae</name>
    <name type="common">Two-spotted spider mite</name>
    <dbReference type="NCBI Taxonomy" id="32264"/>
    <lineage>
        <taxon>Eukaryota</taxon>
        <taxon>Metazoa</taxon>
        <taxon>Ecdysozoa</taxon>
        <taxon>Arthropoda</taxon>
        <taxon>Chelicerata</taxon>
        <taxon>Arachnida</taxon>
        <taxon>Acari</taxon>
        <taxon>Acariformes</taxon>
        <taxon>Trombidiformes</taxon>
        <taxon>Prostigmata</taxon>
        <taxon>Eleutherengona</taxon>
        <taxon>Raphignathae</taxon>
        <taxon>Tetranychoidea</taxon>
        <taxon>Tetranychidae</taxon>
        <taxon>Tetranychus</taxon>
    </lineage>
</organism>
<dbReference type="InterPro" id="IPR002205">
    <property type="entry name" value="Topo_IIA_dom_A"/>
</dbReference>
<evidence type="ECO:0000259" key="17">
    <source>
        <dbReference type="PROSITE" id="PS50880"/>
    </source>
</evidence>
<evidence type="ECO:0000256" key="5">
    <source>
        <dbReference type="ARBA" id="ARBA00012895"/>
    </source>
</evidence>
<feature type="domain" description="Toprim" evidence="17">
    <location>
        <begin position="441"/>
        <end position="558"/>
    </location>
</feature>
<dbReference type="InterPro" id="IPR050634">
    <property type="entry name" value="DNA_Topoisomerase_II"/>
</dbReference>
<protein>
    <recommendedName>
        <fullName evidence="6 15">DNA topoisomerase 2</fullName>
        <ecNumber evidence="5 15">5.6.2.2</ecNumber>
    </recommendedName>
</protein>
<dbReference type="GO" id="GO:0000819">
    <property type="term" value="P:sister chromatid segregation"/>
    <property type="evidence" value="ECO:0007669"/>
    <property type="project" value="TreeGrafter"/>
</dbReference>
<keyword evidence="12 14" id="KW-0238">DNA-binding</keyword>
<dbReference type="InterPro" id="IPR013759">
    <property type="entry name" value="Topo_IIA_B_C"/>
</dbReference>
<dbReference type="InterPro" id="IPR003594">
    <property type="entry name" value="HATPase_dom"/>
</dbReference>
<dbReference type="OMA" id="DVKPHMI"/>
<comment type="cofactor">
    <cofactor evidence="3">
        <name>Mg(2+)</name>
        <dbReference type="ChEBI" id="CHEBI:18420"/>
    </cofactor>
</comment>
<dbReference type="PANTHER" id="PTHR10169:SF38">
    <property type="entry name" value="DNA TOPOISOMERASE 2"/>
    <property type="match status" value="1"/>
</dbReference>
<name>T1L417_TETUR</name>
<feature type="compositionally biased region" description="Polar residues" evidence="16">
    <location>
        <begin position="1428"/>
        <end position="1438"/>
    </location>
</feature>
<keyword evidence="13 14" id="KW-0413">Isomerase</keyword>
<dbReference type="EMBL" id="CAEY01001062">
    <property type="status" value="NOT_ANNOTATED_CDS"/>
    <property type="molecule type" value="Genomic_DNA"/>
</dbReference>
<comment type="similarity">
    <text evidence="4 15">Belongs to the type II topoisomerase family.</text>
</comment>
<sequence>MAYIDGDGGNSRLAVERIYQKKTPLEHVLLRPDTYIGSAEPQEQEMWVYDGEETGMVYRKITFVPGLYKIFDEILVNAADNKQRDPGMDIIRVDIKPEENKIVIYNNGKGIPVVEHKDEKMYVPTMIFGHLLTSSNYDDNERKVTGGRNGYGAKLCNIFSNKFVVETSSKEYKLAFKQTWTNNMSKPVDAKIVPATGDDFTRVTFYPDLSKFRMDRLDEDIVALFSRRVWDIAGSSKGVKVYLNGKRLPVKNFKDYVDLYIKDKMDESGSPLKMAYEDCHERWQIAVTLSDRGFQQVSFVNSIATTKGGRHVDHVVDQIIPKLTEAIKKKNKAKVDVKPHMIKSHLWVFVNCLVENPSFDSQTKENMTLQMKKFGSKCSPSDKFFNSAMKIGIVEAILVVAMAKAEKAKGSQCSAKKQSRLLGIPKLEDANDAGGPRSIDCTLILTEGDSAKSLVNSGFSVIGRDKYGVFPLKGKLLNVREANHKQILNNAEIQNLIKITGLDYRKKYESEAELKTLRYGKLMIMTDQDQDGSHIKGLLINFIHHNWPNLVKLPYLEEFITPIVRARKGTMVKSFYSLPELEEWKKETPNWKTWNVKYYKGLGTSTGNEAKEYFSDLERHRILFKYQGPEDDHSVLLAFSKKMVDQRKDWLTNSMEDRKRRRELGLPEVYLYGKETKTVTYKDFVNKELVLFSNLDNERSIPSMMDGLKPGQRKVLYSCFFRNLKKEIKVAQLAGTVGEVSCYHHGEASLMATIINLAQNFVGSNNINLLMPLGQFGTRLLGGKDAASPRYIFTKLSPLARKIFPILDDPLLNYLYDDNSKVEPEYYVPVLPMVLVNGAEGIGTGWSTKIPNFNPRDLIENLKRLISGDELKPLKPWFKGFRGSIDKVDHQRYVVSGEVSALDDCRIEITELPVRTWTQSYKENVLEPMLRGTDKTQPFITDYKEYHTDVTVKFVISMTPENLARAEEQGIHKVFKLQTTFSTTSMVLFDHNGCIRKYETPEDILKEFYEVRLEYYQKRKAYLEGMLEAEALKLMNQARFILEKNEGRLKLENVKKKDLVRTLIERGYDTDPVKAWKAKNNLTEGDFDNDEDERVTDEPTGAFDYDYLLDMTMRCMLKEKVDELLKQRDTKKAELDELRQISPETLWLRDLDDLLMELEKVEDKEKEDAEKAVMLKSPLKSQQTKGKGRKANLVSSDTKPSENARKIPPTIDYESYKRKDALNESAKKILKKTRGIDEGRDDEDEENKDSDDDLGIDLNKSLAERIGLTPEMVEAKRKPTATKSDTPKVAKPRTPKASKTSDSTPKKKSVNGSKTKKKGSASKGKTKNPWSSGSEDEDETDSPPDNDFSDDDYESFTTPVKKPKVSRRSSPPPYHEPADSPPPPLEKSAEDRTGAPYSWEKESIQEAKSKVRFNSGSSVDSLSLKPAKTSQNVTSEQLFDNVFGSKPSNSSNLSTSNKPSSPYSVSPPSPSSPEPILQSSSQRSYSPDISTNGKNHETVDISSPQPHLSTSKSVNGSSKEPKKTKVKATPAKRKKKDPVSDDSDFEVSSKKSKKPSAKKPARKPKKIESSDSEASIIETNEPPEEPEICISNFMSSTRMGRSKKPIRYDVDLSTDEDDY</sequence>
<keyword evidence="10" id="KW-0460">Magnesium</keyword>
<dbReference type="FunFam" id="3.30.565.10:FF:000004">
    <property type="entry name" value="DNA topoisomerase 2"/>
    <property type="match status" value="1"/>
</dbReference>
<evidence type="ECO:0000259" key="18">
    <source>
        <dbReference type="PROSITE" id="PS52040"/>
    </source>
</evidence>
<feature type="compositionally biased region" description="Polar residues" evidence="16">
    <location>
        <begin position="1412"/>
        <end position="1421"/>
    </location>
</feature>
<comment type="cofactor">
    <cofactor evidence="2">
        <name>Ca(2+)</name>
        <dbReference type="ChEBI" id="CHEBI:29108"/>
    </cofactor>
</comment>
<dbReference type="KEGG" id="tut:107370122"/>
<dbReference type="SUPFAM" id="SSF54211">
    <property type="entry name" value="Ribosomal protein S5 domain 2-like"/>
    <property type="match status" value="1"/>
</dbReference>
<dbReference type="EC" id="5.6.2.2" evidence="5 15"/>
<dbReference type="GO" id="GO:0000712">
    <property type="term" value="P:resolution of meiotic recombination intermediates"/>
    <property type="evidence" value="ECO:0007669"/>
    <property type="project" value="TreeGrafter"/>
</dbReference>
<dbReference type="Pfam" id="PF00204">
    <property type="entry name" value="DNA_gyraseB"/>
    <property type="match status" value="1"/>
</dbReference>
<dbReference type="FunFam" id="3.30.1490.30:FF:000001">
    <property type="entry name" value="DNA topoisomerase 2"/>
    <property type="match status" value="1"/>
</dbReference>
<feature type="compositionally biased region" description="Basic and acidic residues" evidence="16">
    <location>
        <begin position="1387"/>
        <end position="1409"/>
    </location>
</feature>
<dbReference type="InterPro" id="IPR006171">
    <property type="entry name" value="TOPRIM_dom"/>
</dbReference>
<evidence type="ECO:0000256" key="11">
    <source>
        <dbReference type="ARBA" id="ARBA00023029"/>
    </source>
</evidence>
<dbReference type="Pfam" id="PF02518">
    <property type="entry name" value="HATPase_c"/>
    <property type="match status" value="1"/>
</dbReference>
<dbReference type="Proteomes" id="UP000015104">
    <property type="component" value="Unassembled WGS sequence"/>
</dbReference>
<dbReference type="GO" id="GO:0003918">
    <property type="term" value="F:DNA topoisomerase type II (double strand cut, ATP-hydrolyzing) activity"/>
    <property type="evidence" value="ECO:0007669"/>
    <property type="project" value="UniProtKB-UniRule"/>
</dbReference>
<dbReference type="SUPFAM" id="SSF56719">
    <property type="entry name" value="Type II DNA topoisomerase"/>
    <property type="match status" value="1"/>
</dbReference>
<evidence type="ECO:0000256" key="4">
    <source>
        <dbReference type="ARBA" id="ARBA00011080"/>
    </source>
</evidence>
<proteinExistence type="inferred from homology"/>
<dbReference type="InterPro" id="IPR034157">
    <property type="entry name" value="TOPRIM_TopoII"/>
</dbReference>
<evidence type="ECO:0000256" key="10">
    <source>
        <dbReference type="ARBA" id="ARBA00022842"/>
    </source>
</evidence>